<dbReference type="AlphaFoldDB" id="A0A0P7CKI7"/>
<feature type="transmembrane region" description="Helical" evidence="1">
    <location>
        <begin position="33"/>
        <end position="51"/>
    </location>
</feature>
<evidence type="ECO:0000313" key="4">
    <source>
        <dbReference type="Proteomes" id="UP000050437"/>
    </source>
</evidence>
<evidence type="ECO:0000313" key="5">
    <source>
        <dbReference type="Proteomes" id="UP000278162"/>
    </source>
</evidence>
<keyword evidence="1" id="KW-0812">Transmembrane</keyword>
<keyword evidence="1" id="KW-1133">Transmembrane helix</keyword>
<evidence type="ECO:0000313" key="2">
    <source>
        <dbReference type="EMBL" id="KPM68635.1"/>
    </source>
</evidence>
<name>A0A0P7CKI7_PSEPU</name>
<evidence type="ECO:0000313" key="3">
    <source>
        <dbReference type="EMBL" id="RNF79170.1"/>
    </source>
</evidence>
<protein>
    <recommendedName>
        <fullName evidence="6">Lipoprotein</fullName>
    </recommendedName>
</protein>
<evidence type="ECO:0008006" key="6">
    <source>
        <dbReference type="Google" id="ProtNLM"/>
    </source>
</evidence>
<dbReference type="EMBL" id="LKKS01000011">
    <property type="protein sequence ID" value="KPM68635.1"/>
    <property type="molecule type" value="Genomic_DNA"/>
</dbReference>
<reference evidence="2 4" key="1">
    <citation type="submission" date="2015-10" db="EMBL/GenBank/DDBJ databases">
        <title>Pseudomonas putida clinical strains.</title>
        <authorList>
            <person name="Molina L."/>
            <person name="Udaondo Z."/>
        </authorList>
    </citation>
    <scope>NUCLEOTIDE SEQUENCE [LARGE SCALE GENOMIC DNA]</scope>
    <source>
        <strain evidence="2 4">HB13667</strain>
    </source>
</reference>
<dbReference type="Proteomes" id="UP000050437">
    <property type="component" value="Unassembled WGS sequence"/>
</dbReference>
<feature type="transmembrane region" description="Helical" evidence="1">
    <location>
        <begin position="7"/>
        <end position="27"/>
    </location>
</feature>
<gene>
    <name evidence="3" type="ORF">EFK07_28660</name>
    <name evidence="2" type="ORF">HB13667_01110</name>
</gene>
<comment type="caution">
    <text evidence="2">The sequence shown here is derived from an EMBL/GenBank/DDBJ whole genome shotgun (WGS) entry which is preliminary data.</text>
</comment>
<evidence type="ECO:0000256" key="1">
    <source>
        <dbReference type="SAM" id="Phobius"/>
    </source>
</evidence>
<proteinExistence type="predicted"/>
<dbReference type="PROSITE" id="PS51257">
    <property type="entry name" value="PROKAR_LIPOPROTEIN"/>
    <property type="match status" value="1"/>
</dbReference>
<dbReference type="EMBL" id="RJAI01000094">
    <property type="protein sequence ID" value="RNF79170.1"/>
    <property type="molecule type" value="Genomic_DNA"/>
</dbReference>
<sequence>MNLIRFLGHFFIFICLLAGCTIVIGILALAIRLWPILLILTMAFVLFHWLLRRIGTQINLPN</sequence>
<dbReference type="Proteomes" id="UP000278162">
    <property type="component" value="Unassembled WGS sequence"/>
</dbReference>
<keyword evidence="1" id="KW-0472">Membrane</keyword>
<organism evidence="2 4">
    <name type="scientific">Pseudomonas putida</name>
    <name type="common">Arthrobacter siderocapsulatus</name>
    <dbReference type="NCBI Taxonomy" id="303"/>
    <lineage>
        <taxon>Bacteria</taxon>
        <taxon>Pseudomonadati</taxon>
        <taxon>Pseudomonadota</taxon>
        <taxon>Gammaproteobacteria</taxon>
        <taxon>Pseudomonadales</taxon>
        <taxon>Pseudomonadaceae</taxon>
        <taxon>Pseudomonas</taxon>
    </lineage>
</organism>
<reference evidence="3 5" key="2">
    <citation type="submission" date="2018-10" db="EMBL/GenBank/DDBJ databases">
        <title>An outbreak of IMP-63 producing strain in France.</title>
        <authorList>
            <person name="Bour M."/>
            <person name="Liapis E."/>
            <person name="Plesiat P."/>
        </authorList>
    </citation>
    <scope>NUCLEOTIDE SEQUENCE [LARGE SCALE GENOMIC DNA]</scope>
    <source>
        <strain evidence="3 5">12917</strain>
    </source>
</reference>
<accession>A0A0P7CKI7</accession>